<comment type="similarity">
    <text evidence="1 12">Belongs to the universal ribosomal protein uL3 family.</text>
</comment>
<dbReference type="EnsemblPlants" id="LPERR11G03730.1">
    <property type="protein sequence ID" value="LPERR11G03730.1"/>
    <property type="gene ID" value="LPERR11G03730"/>
</dbReference>
<dbReference type="GO" id="GO:0022625">
    <property type="term" value="C:cytosolic large ribosomal subunit"/>
    <property type="evidence" value="ECO:0007669"/>
    <property type="project" value="TreeGrafter"/>
</dbReference>
<reference evidence="15" key="3">
    <citation type="submission" date="2015-04" db="UniProtKB">
        <authorList>
            <consortium name="EnsemblPlants"/>
        </authorList>
    </citation>
    <scope>IDENTIFICATION</scope>
</reference>
<dbReference type="FunFam" id="1.20.58.90:FF:000004">
    <property type="entry name" value="Syntaxin 10"/>
    <property type="match status" value="1"/>
</dbReference>
<evidence type="ECO:0000313" key="16">
    <source>
        <dbReference type="Proteomes" id="UP000032180"/>
    </source>
</evidence>
<feature type="region of interest" description="Disordered" evidence="13">
    <location>
        <begin position="924"/>
        <end position="963"/>
    </location>
</feature>
<dbReference type="Gramene" id="LPERR11G03730.2">
    <property type="protein sequence ID" value="LPERR11G03730.2"/>
    <property type="gene ID" value="LPERR11G03730"/>
</dbReference>
<reference evidence="15 16" key="2">
    <citation type="submission" date="2013-12" db="EMBL/GenBank/DDBJ databases">
        <authorList>
            <person name="Yu Y."/>
            <person name="Lee S."/>
            <person name="de Baynast K."/>
            <person name="Wissotski M."/>
            <person name="Liu L."/>
            <person name="Talag J."/>
            <person name="Goicoechea J."/>
            <person name="Angelova A."/>
            <person name="Jetty R."/>
            <person name="Kudrna D."/>
            <person name="Golser W."/>
            <person name="Rivera L."/>
            <person name="Zhang J."/>
            <person name="Wing R."/>
        </authorList>
    </citation>
    <scope>NUCLEOTIDE SEQUENCE</scope>
</reference>
<dbReference type="InterPro" id="IPR036882">
    <property type="entry name" value="Alba-like_dom_sf"/>
</dbReference>
<dbReference type="STRING" id="77586.A0A0D9XPH0"/>
<dbReference type="SUPFAM" id="SSF58038">
    <property type="entry name" value="SNARE fusion complex"/>
    <property type="match status" value="1"/>
</dbReference>
<dbReference type="eggNOG" id="KOG0746">
    <property type="taxonomic scope" value="Eukaryota"/>
</dbReference>
<dbReference type="Gene3D" id="1.20.58.90">
    <property type="match status" value="1"/>
</dbReference>
<dbReference type="InterPro" id="IPR002775">
    <property type="entry name" value="DNA/RNA-bd_Alba-like"/>
</dbReference>
<dbReference type="SUPFAM" id="SSF82704">
    <property type="entry name" value="AlbA-like"/>
    <property type="match status" value="1"/>
</dbReference>
<dbReference type="Gene3D" id="4.10.960.10">
    <property type="entry name" value="Ribosomal protein L3, domain 3"/>
    <property type="match status" value="1"/>
</dbReference>
<keyword evidence="6 12" id="KW-0689">Ribosomal protein</keyword>
<dbReference type="FunFam" id="2.40.30.10:FF:000351">
    <property type="entry name" value="Ribosomal protein L3"/>
    <property type="match status" value="1"/>
</dbReference>
<dbReference type="CDD" id="cd15841">
    <property type="entry name" value="SNARE_Qc"/>
    <property type="match status" value="1"/>
</dbReference>
<dbReference type="GO" id="GO:0003723">
    <property type="term" value="F:RNA binding"/>
    <property type="evidence" value="ECO:0007669"/>
    <property type="project" value="TreeGrafter"/>
</dbReference>
<feature type="region of interest" description="Disordered" evidence="13">
    <location>
        <begin position="879"/>
        <end position="904"/>
    </location>
</feature>
<feature type="domain" description="T-SNARE coiled-coil homology" evidence="14">
    <location>
        <begin position="143"/>
        <end position="196"/>
    </location>
</feature>
<keyword evidence="3" id="KW-0813">Transport</keyword>
<dbReference type="GO" id="GO:0006412">
    <property type="term" value="P:translation"/>
    <property type="evidence" value="ECO:0007669"/>
    <property type="project" value="InterPro"/>
</dbReference>
<dbReference type="eggNOG" id="KOG2567">
    <property type="taxonomic scope" value="Eukaryota"/>
</dbReference>
<dbReference type="GO" id="GO:0048193">
    <property type="term" value="P:Golgi vesicle transport"/>
    <property type="evidence" value="ECO:0007669"/>
    <property type="project" value="InterPro"/>
</dbReference>
<dbReference type="SUPFAM" id="SSF47661">
    <property type="entry name" value="t-snare proteins"/>
    <property type="match status" value="1"/>
</dbReference>
<keyword evidence="16" id="KW-1185">Reference proteome</keyword>
<evidence type="ECO:0000256" key="10">
    <source>
        <dbReference type="ARBA" id="ARBA00023274"/>
    </source>
</evidence>
<dbReference type="FunFam" id="1.20.5.110:FF:000034">
    <property type="entry name" value="syntaxin-61 isoform X1"/>
    <property type="match status" value="1"/>
</dbReference>
<evidence type="ECO:0000256" key="12">
    <source>
        <dbReference type="RuleBase" id="RU003905"/>
    </source>
</evidence>
<evidence type="ECO:0000256" key="6">
    <source>
        <dbReference type="ARBA" id="ARBA00022980"/>
    </source>
</evidence>
<feature type="compositionally biased region" description="Basic residues" evidence="13">
    <location>
        <begin position="309"/>
        <end position="322"/>
    </location>
</feature>
<dbReference type="InterPro" id="IPR045077">
    <property type="entry name" value="L3_arc_euk"/>
</dbReference>
<evidence type="ECO:0000256" key="13">
    <source>
        <dbReference type="SAM" id="MobiDB-lite"/>
    </source>
</evidence>
<evidence type="ECO:0000256" key="9">
    <source>
        <dbReference type="ARBA" id="ARBA00023136"/>
    </source>
</evidence>
<dbReference type="HOGENOM" id="CLU_307260_0_0_1"/>
<keyword evidence="7" id="KW-1133">Transmembrane helix</keyword>
<evidence type="ECO:0000256" key="7">
    <source>
        <dbReference type="ARBA" id="ARBA00022989"/>
    </source>
</evidence>
<dbReference type="Pfam" id="PF01918">
    <property type="entry name" value="Alba"/>
    <property type="match status" value="1"/>
</dbReference>
<dbReference type="Gene3D" id="3.30.1430.10">
    <property type="match status" value="1"/>
</dbReference>
<dbReference type="FunFam" id="3.30.110.20:FF:000003">
    <property type="entry name" value="DNA/RNA-binding protein Alba 1"/>
    <property type="match status" value="1"/>
</dbReference>
<evidence type="ECO:0000256" key="11">
    <source>
        <dbReference type="ARBA" id="ARBA00037801"/>
    </source>
</evidence>
<proteinExistence type="inferred from homology"/>
<dbReference type="Pfam" id="PF00297">
    <property type="entry name" value="Ribosomal_L3"/>
    <property type="match status" value="1"/>
</dbReference>
<dbReference type="PROSITE" id="PS00474">
    <property type="entry name" value="RIBOSOMAL_L3"/>
    <property type="match status" value="1"/>
</dbReference>
<evidence type="ECO:0000256" key="2">
    <source>
        <dbReference type="ARBA" id="ARBA00009063"/>
    </source>
</evidence>
<feature type="compositionally biased region" description="Acidic residues" evidence="13">
    <location>
        <begin position="924"/>
        <end position="935"/>
    </location>
</feature>
<dbReference type="EnsemblPlants" id="LPERR11G03730.2">
    <property type="protein sequence ID" value="LPERR11G03730.2"/>
    <property type="gene ID" value="LPERR11G03730"/>
</dbReference>
<keyword evidence="8" id="KW-0333">Golgi apparatus</keyword>
<evidence type="ECO:0000259" key="14">
    <source>
        <dbReference type="PROSITE" id="PS50192"/>
    </source>
</evidence>
<organism evidence="15 16">
    <name type="scientific">Leersia perrieri</name>
    <dbReference type="NCBI Taxonomy" id="77586"/>
    <lineage>
        <taxon>Eukaryota</taxon>
        <taxon>Viridiplantae</taxon>
        <taxon>Streptophyta</taxon>
        <taxon>Embryophyta</taxon>
        <taxon>Tracheophyta</taxon>
        <taxon>Spermatophyta</taxon>
        <taxon>Magnoliopsida</taxon>
        <taxon>Liliopsida</taxon>
        <taxon>Poales</taxon>
        <taxon>Poaceae</taxon>
        <taxon>BOP clade</taxon>
        <taxon>Oryzoideae</taxon>
        <taxon>Oryzeae</taxon>
        <taxon>Oryzinae</taxon>
        <taxon>Leersia</taxon>
    </lineage>
</organism>
<dbReference type="PANTHER" id="PTHR11363">
    <property type="entry name" value="60S RIBOSOMAL PROTEIN L3-RELATED"/>
    <property type="match status" value="1"/>
</dbReference>
<dbReference type="CDD" id="cd21445">
    <property type="entry name" value="SNARE_NTD_AtSYP61-like"/>
    <property type="match status" value="1"/>
</dbReference>
<dbReference type="Gene3D" id="3.30.110.20">
    <property type="entry name" value="Alba-like domain"/>
    <property type="match status" value="1"/>
</dbReference>
<dbReference type="GO" id="GO:0003735">
    <property type="term" value="F:structural constituent of ribosome"/>
    <property type="evidence" value="ECO:0007669"/>
    <property type="project" value="InterPro"/>
</dbReference>
<dbReference type="GO" id="GO:0015031">
    <property type="term" value="P:protein transport"/>
    <property type="evidence" value="ECO:0007669"/>
    <property type="project" value="UniProtKB-KW"/>
</dbReference>
<evidence type="ECO:0000256" key="1">
    <source>
        <dbReference type="ARBA" id="ARBA00006540"/>
    </source>
</evidence>
<dbReference type="GO" id="GO:0016020">
    <property type="term" value="C:membrane"/>
    <property type="evidence" value="ECO:0007669"/>
    <property type="project" value="InterPro"/>
</dbReference>
<sequence length="963" mass="108912">MTPAQDPFYIVKDEIQDSIDKVQDTFHQWKQTHDNTGEYVHLTKELIASCESIQWQVVELEKAISVADRDPAYYGLNEVEIGKRRNWTSTALNQVVSIRRYVEAGKQKSVFGHSVNPSESIRSKQNIAQDNDDFIASESDHQMLLIKRQDEELDELSASVQRIGGVGLTIHDELVGQEKLLGELSLDMETTSNRLDFKRVAMVLKKASLKGQIMMIAFLELLGRNQAQTTTASPRTIHRRRGISVRPTKTLVLASPFINAVLGFTLLRLYTPDHYPGRRHPHQGGGGGGRKMSHRKFEHPRHGSLGFLPRKRSSRHRGKVKSFPKDDPNKPCHLTAFVGYKAGMTHIVREVEKPGSKLHKKETCEAVTIIETPPLVIVGLVAYVKTPRGLRSLNSVWAQHLSEEVRRRFYKNWCKSKKKAFTKYALKYDSDAGKKEIQLQLEKMKKYASIVRVIAHTQIRKMKGLKQKKAHLMEIQINGGTIADKVDYGYKFFEKEVPVDAVFQKDEMIDIIGVTKGKGYEGVVTRWGVTRLPRKTHRGLRKVACIGAWHPARVSYTVARAGQNGYHHRTEMNKKVYKIGKSGQESHAACTEFDRTEKDITPMGGFPHYGVVKGDYLMIKGCCVGPKKRVVTLRQSLLKQTSRLALEEIKLKFIDTSSKFGHGRFQTTDEKQRVAAEFAETRRAKAEEANPQSEGMDRYQRVEKPRNETPISENEIRITAQGRMRNYISYGMSLLEENGHDEIVIKAMGRAINKTVMVVELIKRRIGGLHQITSTESIDITDTWEPLEEGLLPLETTRHVSMIAITLSKKTLNASSPGYQPPIPAEEVRPAIDYEHEESFPATRGRGRGGGRRGRGRGMSNGPPAYDFGEEWEEEGDYYNYRGRGRGRSRGRGRGRGRGGFYGGGRRGGYGYDYGYGGRGDYYEDQGEYFDEPEDYPPPGRGRGRGRRGGGPFRARGRARGRF</sequence>
<dbReference type="InterPro" id="IPR015260">
    <property type="entry name" value="Syntaxin-6/10/61_N"/>
</dbReference>
<dbReference type="PANTHER" id="PTHR11363:SF5">
    <property type="entry name" value="LARGE RIBOSOMAL SUBUNIT PROTEIN UL3"/>
    <property type="match status" value="1"/>
</dbReference>
<name>A0A0D9XPH0_9ORYZ</name>
<dbReference type="Gene3D" id="2.40.30.10">
    <property type="entry name" value="Translation factors"/>
    <property type="match status" value="1"/>
</dbReference>
<dbReference type="Gramene" id="LPERR11G03730.1">
    <property type="protein sequence ID" value="LPERR11G03730.1"/>
    <property type="gene ID" value="LPERR11G03730"/>
</dbReference>
<dbReference type="FunFam" id="4.10.960.10:FF:000002">
    <property type="entry name" value="60S ribosomal protein L3"/>
    <property type="match status" value="1"/>
</dbReference>
<dbReference type="InterPro" id="IPR009000">
    <property type="entry name" value="Transl_B-barrel_sf"/>
</dbReference>
<dbReference type="InterPro" id="IPR000597">
    <property type="entry name" value="Ribosomal_uL3"/>
</dbReference>
<dbReference type="eggNOG" id="KOG3202">
    <property type="taxonomic scope" value="Eukaryota"/>
</dbReference>
<dbReference type="PROSITE" id="PS50192">
    <property type="entry name" value="T_SNARE"/>
    <property type="match status" value="1"/>
</dbReference>
<evidence type="ECO:0000256" key="3">
    <source>
        <dbReference type="ARBA" id="ARBA00022448"/>
    </source>
</evidence>
<keyword evidence="4" id="KW-0812">Transmembrane</keyword>
<dbReference type="Gene3D" id="1.20.5.110">
    <property type="match status" value="1"/>
</dbReference>
<evidence type="ECO:0000256" key="8">
    <source>
        <dbReference type="ARBA" id="ARBA00023034"/>
    </source>
</evidence>
<keyword evidence="5" id="KW-0653">Protein transport</keyword>
<dbReference type="Pfam" id="PF09177">
    <property type="entry name" value="STX6_10_61_N"/>
    <property type="match status" value="1"/>
</dbReference>
<feature type="region of interest" description="Disordered" evidence="13">
    <location>
        <begin position="299"/>
        <end position="326"/>
    </location>
</feature>
<evidence type="ECO:0000256" key="4">
    <source>
        <dbReference type="ARBA" id="ARBA00022692"/>
    </source>
</evidence>
<dbReference type="FunFam" id="2.40.30.10:FF:000079">
    <property type="entry name" value="60S ribosomal protein L3"/>
    <property type="match status" value="1"/>
</dbReference>
<keyword evidence="9" id="KW-0472">Membrane</keyword>
<dbReference type="AlphaFoldDB" id="A0A0D9XPH0"/>
<comment type="similarity">
    <text evidence="2">Belongs to the syntaxin family.</text>
</comment>
<reference evidence="15 16" key="1">
    <citation type="submission" date="2012-08" db="EMBL/GenBank/DDBJ databases">
        <title>Oryza genome evolution.</title>
        <authorList>
            <person name="Wing R.A."/>
        </authorList>
    </citation>
    <scope>NUCLEOTIDE SEQUENCE</scope>
</reference>
<feature type="region of interest" description="Disordered" evidence="13">
    <location>
        <begin position="839"/>
        <end position="862"/>
    </location>
</feature>
<keyword evidence="10 12" id="KW-0687">Ribonucleoprotein</keyword>
<dbReference type="GO" id="GO:0005794">
    <property type="term" value="C:Golgi apparatus"/>
    <property type="evidence" value="ECO:0007669"/>
    <property type="project" value="UniProtKB-SubCell"/>
</dbReference>
<feature type="compositionally biased region" description="Basic residues" evidence="13">
    <location>
        <begin position="845"/>
        <end position="856"/>
    </location>
</feature>
<accession>A0A0D9XPH0</accession>
<dbReference type="FunFam" id="3.30.1430.10:FF:000001">
    <property type="entry name" value="60S ribosomal protein L3"/>
    <property type="match status" value="1"/>
</dbReference>
<comment type="subcellular location">
    <subcellularLocation>
        <location evidence="11">Golgi apparatus</location>
        <location evidence="11">trans-Golgi network membrane</location>
        <topology evidence="11">Single-pass type IV membrane protein</topology>
    </subcellularLocation>
</comment>
<dbReference type="InterPro" id="IPR010989">
    <property type="entry name" value="SNARE"/>
</dbReference>
<dbReference type="SUPFAM" id="SSF50447">
    <property type="entry name" value="Translation proteins"/>
    <property type="match status" value="1"/>
</dbReference>
<dbReference type="FunFam" id="4.10.960.10:FF:000001">
    <property type="entry name" value="60S ribosomal protein L3"/>
    <property type="match status" value="1"/>
</dbReference>
<protein>
    <recommendedName>
        <fullName evidence="14">t-SNARE coiled-coil homology domain-containing protein</fullName>
    </recommendedName>
</protein>
<feature type="compositionally biased region" description="Basic residues" evidence="13">
    <location>
        <begin position="883"/>
        <end position="897"/>
    </location>
</feature>
<dbReference type="Proteomes" id="UP000032180">
    <property type="component" value="Chromosome 11"/>
</dbReference>
<dbReference type="InterPro" id="IPR000727">
    <property type="entry name" value="T_SNARE_dom"/>
</dbReference>
<dbReference type="SMART" id="SM00397">
    <property type="entry name" value="t_SNARE"/>
    <property type="match status" value="1"/>
</dbReference>
<dbReference type="InterPro" id="IPR019926">
    <property type="entry name" value="Ribosomal_uL3_CS"/>
</dbReference>
<dbReference type="InterPro" id="IPR044892">
    <property type="entry name" value="Ribosomal_L3_dom_3_arc_sf"/>
</dbReference>
<evidence type="ECO:0000313" key="15">
    <source>
        <dbReference type="EnsemblPlants" id="LPERR11G03730.2"/>
    </source>
</evidence>
<evidence type="ECO:0000256" key="5">
    <source>
        <dbReference type="ARBA" id="ARBA00022927"/>
    </source>
</evidence>